<reference evidence="1 2" key="1">
    <citation type="submission" date="2018-07" db="EMBL/GenBank/DDBJ databases">
        <title>Chryseobacterium lacus sp. nov., isolated from lake water.</title>
        <authorList>
            <person name="Li C.-M."/>
        </authorList>
    </citation>
    <scope>NUCLEOTIDE SEQUENCE [LARGE SCALE GENOMIC DNA]</scope>
    <source>
        <strain evidence="1 2">YLOS41</strain>
    </source>
</reference>
<dbReference type="InterPro" id="IPR036513">
    <property type="entry name" value="STAS_dom_sf"/>
</dbReference>
<dbReference type="SUPFAM" id="SSF52091">
    <property type="entry name" value="SpoIIaa-like"/>
    <property type="match status" value="1"/>
</dbReference>
<dbReference type="EMBL" id="QPIE01000001">
    <property type="protein sequence ID" value="RCU44836.1"/>
    <property type="molecule type" value="Genomic_DNA"/>
</dbReference>
<organism evidence="1 2">
    <name type="scientific">Chryseobacterium lacus</name>
    <dbReference type="NCBI Taxonomy" id="2058346"/>
    <lineage>
        <taxon>Bacteria</taxon>
        <taxon>Pseudomonadati</taxon>
        <taxon>Bacteroidota</taxon>
        <taxon>Flavobacteriia</taxon>
        <taxon>Flavobacteriales</taxon>
        <taxon>Weeksellaceae</taxon>
        <taxon>Chryseobacterium group</taxon>
        <taxon>Chryseobacterium</taxon>
    </lineage>
</organism>
<dbReference type="InterPro" id="IPR038396">
    <property type="entry name" value="SpoIIAA-like_sf"/>
</dbReference>
<dbReference type="RefSeq" id="WP_114302611.1">
    <property type="nucleotide sequence ID" value="NZ_QPIE01000001.1"/>
</dbReference>
<dbReference type="Gene3D" id="3.40.50.10600">
    <property type="entry name" value="SpoIIaa-like domains"/>
    <property type="match status" value="1"/>
</dbReference>
<protein>
    <submittedName>
        <fullName evidence="1">STAS/SEC14 domain-containing protein</fullName>
    </submittedName>
</protein>
<evidence type="ECO:0000313" key="2">
    <source>
        <dbReference type="Proteomes" id="UP000252172"/>
    </source>
</evidence>
<dbReference type="AlphaFoldDB" id="A0A368N3P7"/>
<name>A0A368N3P7_9FLAO</name>
<dbReference type="InterPro" id="IPR021866">
    <property type="entry name" value="SpoIIAA-like"/>
</dbReference>
<comment type="caution">
    <text evidence="1">The sequence shown here is derived from an EMBL/GenBank/DDBJ whole genome shotgun (WGS) entry which is preliminary data.</text>
</comment>
<sequence length="118" mass="14070">MVKRIINLPESVLGFKFSRISRNDFAKEILPEVSQKTEKNPKLHFMYVIENDPEGDFGVWFEDAIRRVQKRCCWNKTAFITDCDRLSTHVKNFQKFMIGDYKIFKKSEEQDAITWLMN</sequence>
<dbReference type="Proteomes" id="UP000252172">
    <property type="component" value="Unassembled WGS sequence"/>
</dbReference>
<gene>
    <name evidence="1" type="ORF">DQ356_01080</name>
</gene>
<proteinExistence type="predicted"/>
<evidence type="ECO:0000313" key="1">
    <source>
        <dbReference type="EMBL" id="RCU44836.1"/>
    </source>
</evidence>
<dbReference type="OrthoDB" id="4729899at2"/>
<accession>A0A368N3P7</accession>
<dbReference type="Pfam" id="PF11964">
    <property type="entry name" value="SpoIIAA-like"/>
    <property type="match status" value="1"/>
</dbReference>
<keyword evidence="2" id="KW-1185">Reference proteome</keyword>